<proteinExistence type="predicted"/>
<evidence type="ECO:0000313" key="3">
    <source>
        <dbReference type="Proteomes" id="UP000308549"/>
    </source>
</evidence>
<feature type="region of interest" description="Disordered" evidence="1">
    <location>
        <begin position="851"/>
        <end position="944"/>
    </location>
</feature>
<dbReference type="Proteomes" id="UP000308549">
    <property type="component" value="Unassembled WGS sequence"/>
</dbReference>
<feature type="compositionally biased region" description="Low complexity" evidence="1">
    <location>
        <begin position="817"/>
        <end position="827"/>
    </location>
</feature>
<feature type="compositionally biased region" description="Basic and acidic residues" evidence="1">
    <location>
        <begin position="391"/>
        <end position="402"/>
    </location>
</feature>
<feature type="region of interest" description="Disordered" evidence="1">
    <location>
        <begin position="438"/>
        <end position="495"/>
    </location>
</feature>
<feature type="compositionally biased region" description="Polar residues" evidence="1">
    <location>
        <begin position="344"/>
        <end position="358"/>
    </location>
</feature>
<evidence type="ECO:0000313" key="2">
    <source>
        <dbReference type="EMBL" id="TKA33142.1"/>
    </source>
</evidence>
<feature type="region of interest" description="Disordered" evidence="1">
    <location>
        <begin position="193"/>
        <end position="229"/>
    </location>
</feature>
<dbReference type="OrthoDB" id="3896449at2759"/>
<feature type="region of interest" description="Disordered" evidence="1">
    <location>
        <begin position="1"/>
        <end position="101"/>
    </location>
</feature>
<reference evidence="2 3" key="1">
    <citation type="submission" date="2017-03" db="EMBL/GenBank/DDBJ databases">
        <title>Genomes of endolithic fungi from Antarctica.</title>
        <authorList>
            <person name="Coleine C."/>
            <person name="Masonjones S."/>
            <person name="Stajich J.E."/>
        </authorList>
    </citation>
    <scope>NUCLEOTIDE SEQUENCE [LARGE SCALE GENOMIC DNA]</scope>
    <source>
        <strain evidence="2 3">CCFEE 6315</strain>
    </source>
</reference>
<organism evidence="2 3">
    <name type="scientific">Salinomyces thailandicus</name>
    <dbReference type="NCBI Taxonomy" id="706561"/>
    <lineage>
        <taxon>Eukaryota</taxon>
        <taxon>Fungi</taxon>
        <taxon>Dikarya</taxon>
        <taxon>Ascomycota</taxon>
        <taxon>Pezizomycotina</taxon>
        <taxon>Dothideomycetes</taxon>
        <taxon>Dothideomycetidae</taxon>
        <taxon>Mycosphaerellales</taxon>
        <taxon>Teratosphaeriaceae</taxon>
        <taxon>Salinomyces</taxon>
    </lineage>
</organism>
<feature type="region of interest" description="Disordered" evidence="1">
    <location>
        <begin position="320"/>
        <end position="426"/>
    </location>
</feature>
<protein>
    <submittedName>
        <fullName evidence="2">Uncharacterized protein</fullName>
    </submittedName>
</protein>
<feature type="region of interest" description="Disordered" evidence="1">
    <location>
        <begin position="967"/>
        <end position="1005"/>
    </location>
</feature>
<name>A0A4U0UE74_9PEZI</name>
<accession>A0A4U0UE74</accession>
<evidence type="ECO:0000256" key="1">
    <source>
        <dbReference type="SAM" id="MobiDB-lite"/>
    </source>
</evidence>
<feature type="compositionally biased region" description="Basic and acidic residues" evidence="1">
    <location>
        <begin position="912"/>
        <end position="924"/>
    </location>
</feature>
<dbReference type="AlphaFoldDB" id="A0A4U0UE74"/>
<feature type="region of interest" description="Disordered" evidence="1">
    <location>
        <begin position="708"/>
        <end position="839"/>
    </location>
</feature>
<keyword evidence="3" id="KW-1185">Reference proteome</keyword>
<gene>
    <name evidence="2" type="ORF">B0A50_00695</name>
</gene>
<comment type="caution">
    <text evidence="2">The sequence shown here is derived from an EMBL/GenBank/DDBJ whole genome shotgun (WGS) entry which is preliminary data.</text>
</comment>
<feature type="compositionally biased region" description="Low complexity" evidence="1">
    <location>
        <begin position="54"/>
        <end position="72"/>
    </location>
</feature>
<feature type="compositionally biased region" description="Polar residues" evidence="1">
    <location>
        <begin position="722"/>
        <end position="731"/>
    </location>
</feature>
<dbReference type="EMBL" id="NAJL01000003">
    <property type="protein sequence ID" value="TKA33142.1"/>
    <property type="molecule type" value="Genomic_DNA"/>
</dbReference>
<feature type="compositionally biased region" description="Polar residues" evidence="1">
    <location>
        <begin position="749"/>
        <end position="778"/>
    </location>
</feature>
<feature type="compositionally biased region" description="Polar residues" evidence="1">
    <location>
        <begin position="203"/>
        <end position="229"/>
    </location>
</feature>
<sequence>MPLTDRDVNTPPDLLRNKRHSLQSNRNLPCARLNDENSPRPATKTTPPTSRILAPTKSSAAKAAAPSHTSHSIQSTPQSLLHSKLPRRTPPPGATSAGFKFTRRGAEQMAAHEKFTDAASELSRLRAETSTPCPSASSTMHDTAGTSIMNKPLHADKPLPSRPIASFINAMSPSKDSRSLLDASEQPLTIAVGGSAHDWPSLTPRSVSAGTAVSQTSNNSGDSRKTSASTGVLQAATTVSSAAASGASQPKTLKNHVYANAKSGQAWNGSSTHIDHDGNDGLASYQFTTPSQQPVLTHKASDLQCISKDEGTATVCGADCDQDASLDNKDNATATDKSRLLSPSPASFSRLRPTSLSHARSVPSPLPTSGSAAPLKPTRAQKTASRIPIPDVKKATLVDIKSRRSSGTVTPKSDHSNGPAFGRGRLDAPEALKILDQGLKRRQLNRSNTNGSTATSTTTSTRVNNTTTAPVHAYDRASSPEGTVGQSSSDEEEVVTPTYRPVYPAANTFTSSNGLPRSHSFYDDHQLRLYDDGVSVLGKAPPSNSPFTRPLQTIPSQCAFSAASIRRTPPVPSSAHQRMSSDFASMMKRFSDLQSAHADHTASLIGRREPVPDSTRFSLIDLLNEYEREDDRLSKEGCAALDEDTREHITMTLSALEGKGSPPDTDVDNETLLNMFGHLKRGLEKVPTKTSLLENAAAAQKFLEQPASVPEPLQVQGKAVPHSQSRTSSRAYSAKPPFPPVESKESKWSDSTTSDKGVPPNSYSSAPRNNQVSPSPATLPNAPKRTAPEPPRSIGYPSRIPNKANALIGSGEQGVAIPSPSRRISSPTLGKRKPGSVKAARETLHQVKGGFARTTASAESKKAAKAPVSAARGLNTVEEGRRGRVPSAEKPTSKSDSIGVPKTPRGRSKSKYVLEKINDLFSGRREKKQHTPAPPVPSLDTKVDAQRNIAITANGSPVLKAAKAVGLPSTPALTPPPSIHPAFRTKSRSSNSSAETPVDSVTDKDDIAGLRSWSGSLVQKAKRESDMLRRERMLTFAKVLNDSVISAREAQIAAEEARRAAKSAQHHYEMMQKSIEMLQRLASSFGFSARD</sequence>
<feature type="compositionally biased region" description="Low complexity" evidence="1">
    <location>
        <begin position="447"/>
        <end position="468"/>
    </location>
</feature>